<reference evidence="3 4" key="1">
    <citation type="journal article" date="2014" name="Genome Announc.">
        <title>Draft genome sequence of Sclerotinia borealis, a psychrophilic plant pathogenic fungus.</title>
        <authorList>
            <person name="Mardanov A.V."/>
            <person name="Beletsky A.V."/>
            <person name="Kadnikov V.V."/>
            <person name="Ignatov A.N."/>
            <person name="Ravin N.V."/>
        </authorList>
    </citation>
    <scope>NUCLEOTIDE SEQUENCE [LARGE SCALE GENOMIC DNA]</scope>
    <source>
        <strain evidence="4">F-4157</strain>
    </source>
</reference>
<accession>W9CTE3</accession>
<dbReference type="OrthoDB" id="3473305at2759"/>
<dbReference type="HOGENOM" id="CLU_289373_0_0_1"/>
<proteinExistence type="predicted"/>
<feature type="region of interest" description="Disordered" evidence="1">
    <location>
        <begin position="1"/>
        <end position="21"/>
    </location>
</feature>
<dbReference type="InterPro" id="IPR045518">
    <property type="entry name" value="2EXR"/>
</dbReference>
<dbReference type="EMBL" id="AYSA01000068">
    <property type="protein sequence ID" value="ESZ97819.1"/>
    <property type="molecule type" value="Genomic_DNA"/>
</dbReference>
<sequence length="1060" mass="120250">MDDSDAPPWQPGNRHLTPSSGYLWNSEELRSQSNTIHPIAASTRDPDPLTDSFLLSANSNTTSSVYFNPSTLHHPRAVMENEVTMSDIDFSEDEEDVPASSSIVGNDQQQSTSFFNALLAQPSDLNGTVGFAGDYLHADNKPPSFMSLMGDAGNDQYANHTMFSSFQSNPNTFFGSGGHQTLAPRRGNIFVFGSDQAGQDKGTCLINNNQSTINTTIPMFGHGNDYGMEYNAVTQVERRHTPQQVVPNYGDHMSITSHANMTLTQGVVGATRHHILDNVPSIAESTPYAVYNQRERMPGNFSSNMAPSQVILNSRSHTTTKPRYKLGDRRVLGPVGTGLDITSRESNQHTIRNHQDHMSSVYGHKGAGDDRRPFGELSRSSTSEPRTGHLQQASPLGELRTASASAEYTNMIAGSGQQPDNIVSFDDPQAHMSVDPNYWPAQFPNNLPGYMFTISRDASAAKSSTNGSFETGVLEPEALQGNPRKVHNDANDENWIREEAASWDTFQNVDLNSDHEPQITKDKIKLSKALKKWIREENRRSGETFVLPDLDPRHESYERKYLFDVVYAYHPPNVKNYYFRDHRNQCVCLMADANTLTRTFEKSGDVFPTPLDDIYPVDWNTNVDVNIKDSLNPDKQKVLNDLRNAFCSAAKYVNRTQKQVPWMIFHDKKVEFTTTDIAIAALIPPATRESIKQIVRRISNSIFTGAKYGGSFRLYLPRRHRGHDHRWQRTYLSNEERSDTFGLIRKFLHERLKLPNQPTEELKETYRMFVECNLSSETNVQSPYLHKKLTRFRKFPQLPPEIRQMIWEFCFPIRTELLDLVVKMIDGGCKDQRVELPNTLRVCRESRYMTNLRYKRILKPVLSQGSRSTYGDQISYDNRKKKWSRPREVCIGPHDTLAISEFAPQSKNGENLKWLDSMNKKLPGLLEGIRHLEVRDVHKLAGDLPAPIPFPANSSSFVTMAFTKGILGKFKNLQTLTLTNVEPGARGRPYNDEEKAVLKDMISDYLNKAKGDEAKLLAKVKIEHRDYVEMEGRQVEKDNGRQNLEDEFFSKMITHIDDRY</sequence>
<evidence type="ECO:0000313" key="3">
    <source>
        <dbReference type="EMBL" id="ESZ97819.1"/>
    </source>
</evidence>
<evidence type="ECO:0000313" key="4">
    <source>
        <dbReference type="Proteomes" id="UP000019487"/>
    </source>
</evidence>
<dbReference type="Proteomes" id="UP000019487">
    <property type="component" value="Unassembled WGS sequence"/>
</dbReference>
<feature type="region of interest" description="Disordered" evidence="1">
    <location>
        <begin position="351"/>
        <end position="392"/>
    </location>
</feature>
<evidence type="ECO:0000256" key="1">
    <source>
        <dbReference type="SAM" id="MobiDB-lite"/>
    </source>
</evidence>
<name>W9CTE3_SCLBF</name>
<organism evidence="3 4">
    <name type="scientific">Sclerotinia borealis (strain F-4128)</name>
    <dbReference type="NCBI Taxonomy" id="1432307"/>
    <lineage>
        <taxon>Eukaryota</taxon>
        <taxon>Fungi</taxon>
        <taxon>Dikarya</taxon>
        <taxon>Ascomycota</taxon>
        <taxon>Pezizomycotina</taxon>
        <taxon>Leotiomycetes</taxon>
        <taxon>Helotiales</taxon>
        <taxon>Sclerotiniaceae</taxon>
        <taxon>Sclerotinia</taxon>
    </lineage>
</organism>
<protein>
    <recommendedName>
        <fullName evidence="2">2EXR domain-containing protein</fullName>
    </recommendedName>
</protein>
<evidence type="ECO:0000259" key="2">
    <source>
        <dbReference type="Pfam" id="PF20150"/>
    </source>
</evidence>
<feature type="compositionally biased region" description="Polar residues" evidence="1">
    <location>
        <begin position="378"/>
        <end position="392"/>
    </location>
</feature>
<dbReference type="Pfam" id="PF20150">
    <property type="entry name" value="2EXR"/>
    <property type="match status" value="1"/>
</dbReference>
<feature type="domain" description="2EXR" evidence="2">
    <location>
        <begin position="792"/>
        <end position="869"/>
    </location>
</feature>
<gene>
    <name evidence="3" type="ORF">SBOR_1828</name>
</gene>
<keyword evidence="4" id="KW-1185">Reference proteome</keyword>
<dbReference type="AlphaFoldDB" id="W9CTE3"/>
<comment type="caution">
    <text evidence="3">The sequence shown here is derived from an EMBL/GenBank/DDBJ whole genome shotgun (WGS) entry which is preliminary data.</text>
</comment>